<comment type="caution">
    <text evidence="1">The sequence shown here is derived from an EMBL/GenBank/DDBJ whole genome shotgun (WGS) entry which is preliminary data.</text>
</comment>
<evidence type="ECO:0000313" key="4">
    <source>
        <dbReference type="EMBL" id="CAF4985640.1"/>
    </source>
</evidence>
<dbReference type="EMBL" id="CAJOBI010199132">
    <property type="protein sequence ID" value="CAF4985640.1"/>
    <property type="molecule type" value="Genomic_DNA"/>
</dbReference>
<evidence type="ECO:0000313" key="3">
    <source>
        <dbReference type="EMBL" id="CAF4852782.1"/>
    </source>
</evidence>
<dbReference type="EMBL" id="CAJOBI010116268">
    <property type="protein sequence ID" value="CAF4656411.1"/>
    <property type="molecule type" value="Genomic_DNA"/>
</dbReference>
<gene>
    <name evidence="2" type="ORF">BYL167_LOCUS47408</name>
    <name evidence="3" type="ORF">GIL414_LOCUS49477</name>
    <name evidence="1" type="ORF">SMN809_LOCUS41326</name>
    <name evidence="4" type="ORF">SMN809_LOCUS55977</name>
</gene>
<evidence type="ECO:0000313" key="1">
    <source>
        <dbReference type="EMBL" id="CAF4656411.1"/>
    </source>
</evidence>
<dbReference type="EMBL" id="CAJOBJ010162808">
    <property type="protein sequence ID" value="CAF4852782.1"/>
    <property type="molecule type" value="Genomic_DNA"/>
</dbReference>
<dbReference type="EMBL" id="CAJOBH010136285">
    <property type="protein sequence ID" value="CAF4783398.1"/>
    <property type="molecule type" value="Genomic_DNA"/>
</dbReference>
<proteinExistence type="predicted"/>
<dbReference type="Proteomes" id="UP000681720">
    <property type="component" value="Unassembled WGS sequence"/>
</dbReference>
<reference evidence="1" key="1">
    <citation type="submission" date="2021-02" db="EMBL/GenBank/DDBJ databases">
        <authorList>
            <person name="Nowell W R."/>
        </authorList>
    </citation>
    <scope>NUCLEOTIDE SEQUENCE</scope>
</reference>
<organism evidence="1 5">
    <name type="scientific">Rotaria magnacalcarata</name>
    <dbReference type="NCBI Taxonomy" id="392030"/>
    <lineage>
        <taxon>Eukaryota</taxon>
        <taxon>Metazoa</taxon>
        <taxon>Spiralia</taxon>
        <taxon>Gnathifera</taxon>
        <taxon>Rotifera</taxon>
        <taxon>Eurotatoria</taxon>
        <taxon>Bdelloidea</taxon>
        <taxon>Philodinida</taxon>
        <taxon>Philodinidae</taxon>
        <taxon>Rotaria</taxon>
    </lineage>
</organism>
<dbReference type="Proteomes" id="UP000676336">
    <property type="component" value="Unassembled WGS sequence"/>
</dbReference>
<protein>
    <submittedName>
        <fullName evidence="1">Uncharacterized protein</fullName>
    </submittedName>
</protein>
<accession>A0A8S3A6J6</accession>
<evidence type="ECO:0000313" key="5">
    <source>
        <dbReference type="Proteomes" id="UP000676336"/>
    </source>
</evidence>
<feature type="non-terminal residue" evidence="1">
    <location>
        <position position="1"/>
    </location>
</feature>
<name>A0A8S3A6J6_9BILA</name>
<dbReference type="AlphaFoldDB" id="A0A8S3A6J6"/>
<dbReference type="Proteomes" id="UP000681967">
    <property type="component" value="Unassembled WGS sequence"/>
</dbReference>
<feature type="non-terminal residue" evidence="1">
    <location>
        <position position="60"/>
    </location>
</feature>
<sequence>DNVSELIDSIIKTTLALPYMDELIPKAWLSFETLIPGCNEDILQYNQVADIAHNAGIFDE</sequence>
<evidence type="ECO:0000313" key="2">
    <source>
        <dbReference type="EMBL" id="CAF4783398.1"/>
    </source>
</evidence>